<protein>
    <recommendedName>
        <fullName evidence="3">Integrase DNA-binding domain-containing protein</fullName>
    </recommendedName>
</protein>
<dbReference type="InterPro" id="IPR050808">
    <property type="entry name" value="Phage_Integrase"/>
</dbReference>
<dbReference type="eggNOG" id="COG0582">
    <property type="taxonomic scope" value="Bacteria"/>
</dbReference>
<dbReference type="Proteomes" id="UP000005089">
    <property type="component" value="Unassembled WGS sequence"/>
</dbReference>
<dbReference type="AlphaFoldDB" id="C3XAX1"/>
<evidence type="ECO:0000256" key="1">
    <source>
        <dbReference type="ARBA" id="ARBA00008857"/>
    </source>
</evidence>
<dbReference type="InterPro" id="IPR025166">
    <property type="entry name" value="Integrase_DNA_bind_dom"/>
</dbReference>
<keyword evidence="2" id="KW-0229">DNA integration</keyword>
<gene>
    <name evidence="4" type="ORF">OFBG_01375</name>
</gene>
<evidence type="ECO:0000259" key="3">
    <source>
        <dbReference type="Pfam" id="PF13356"/>
    </source>
</evidence>
<organism evidence="4 5">
    <name type="scientific">Oxalobacter formigenes OXCC13</name>
    <dbReference type="NCBI Taxonomy" id="556269"/>
    <lineage>
        <taxon>Bacteria</taxon>
        <taxon>Pseudomonadati</taxon>
        <taxon>Pseudomonadota</taxon>
        <taxon>Betaproteobacteria</taxon>
        <taxon>Burkholderiales</taxon>
        <taxon>Oxalobacteraceae</taxon>
        <taxon>Oxalobacter</taxon>
    </lineage>
</organism>
<evidence type="ECO:0000313" key="4">
    <source>
        <dbReference type="EMBL" id="EEO30347.1"/>
    </source>
</evidence>
<name>C3XAX1_OXAFO</name>
<dbReference type="GO" id="GO:0015074">
    <property type="term" value="P:DNA integration"/>
    <property type="evidence" value="ECO:0007669"/>
    <property type="project" value="UniProtKB-KW"/>
</dbReference>
<accession>C3XAX1</accession>
<comment type="similarity">
    <text evidence="1">Belongs to the 'phage' integrase family.</text>
</comment>
<sequence>MQSSYFGYRLDIPIFAYTQKGSAMAKIIVPLNQKQIDNAKPKEKSYSLFDGGGLYMEVSPKGSKLWRMKFRQNGKA</sequence>
<dbReference type="Gene3D" id="3.30.160.390">
    <property type="entry name" value="Integrase, DNA-binding domain"/>
    <property type="match status" value="1"/>
</dbReference>
<proteinExistence type="inferred from homology"/>
<dbReference type="HOGENOM" id="CLU_2651002_0_0_4"/>
<dbReference type="InterPro" id="IPR038488">
    <property type="entry name" value="Integrase_DNA-bd_sf"/>
</dbReference>
<dbReference type="PANTHER" id="PTHR30629:SF2">
    <property type="entry name" value="PROPHAGE INTEGRASE INTS-RELATED"/>
    <property type="match status" value="1"/>
</dbReference>
<dbReference type="EMBL" id="GG658170">
    <property type="protein sequence ID" value="EEO30347.1"/>
    <property type="molecule type" value="Genomic_DNA"/>
</dbReference>
<reference evidence="4 5" key="1">
    <citation type="submission" date="2009-02" db="EMBL/GenBank/DDBJ databases">
        <title>The Genome Sequence of Oxalobacter formigenes OXCC13.</title>
        <authorList>
            <consortium name="The Broad Institute Genome Sequencing Platform"/>
            <person name="Ward D."/>
            <person name="Young S.K."/>
            <person name="Kodira C.D."/>
            <person name="Zeng Q."/>
            <person name="Koehrsen M."/>
            <person name="Alvarado L."/>
            <person name="Berlin A."/>
            <person name="Borenstein D."/>
            <person name="Chen Z."/>
            <person name="Engels R."/>
            <person name="Freedman E."/>
            <person name="Gellesch M."/>
            <person name="Goldberg J."/>
            <person name="Griggs A."/>
            <person name="Gujja S."/>
            <person name="Heiman D."/>
            <person name="Hepburn T."/>
            <person name="Howarth C."/>
            <person name="Jen D."/>
            <person name="Larson L."/>
            <person name="Lewis B."/>
            <person name="Mehta T."/>
            <person name="Park D."/>
            <person name="Pearson M."/>
            <person name="Roberts A."/>
            <person name="Saif S."/>
            <person name="Shea T."/>
            <person name="Shenoy N."/>
            <person name="Sisk P."/>
            <person name="Stolte C."/>
            <person name="Sykes S."/>
            <person name="Walk T."/>
            <person name="White J."/>
            <person name="Yandava C."/>
            <person name="Allison M.J."/>
            <person name="Lander E."/>
            <person name="Nusbaum C."/>
            <person name="Galagan J."/>
            <person name="Birren B."/>
        </authorList>
    </citation>
    <scope>NUCLEOTIDE SEQUENCE [LARGE SCALE GENOMIC DNA]</scope>
    <source>
        <strain evidence="4 5">OXCC13</strain>
    </source>
</reference>
<dbReference type="PANTHER" id="PTHR30629">
    <property type="entry name" value="PROPHAGE INTEGRASE"/>
    <property type="match status" value="1"/>
</dbReference>
<evidence type="ECO:0000313" key="5">
    <source>
        <dbReference type="Proteomes" id="UP000005089"/>
    </source>
</evidence>
<evidence type="ECO:0000256" key="2">
    <source>
        <dbReference type="ARBA" id="ARBA00022908"/>
    </source>
</evidence>
<feature type="domain" description="Integrase DNA-binding" evidence="3">
    <location>
        <begin position="31"/>
        <end position="75"/>
    </location>
</feature>
<dbReference type="Pfam" id="PF13356">
    <property type="entry name" value="Arm-DNA-bind_3"/>
    <property type="match status" value="1"/>
</dbReference>
<keyword evidence="5" id="KW-1185">Reference proteome</keyword>